<feature type="domain" description="SAF" evidence="2">
    <location>
        <begin position="39"/>
        <end position="101"/>
    </location>
</feature>
<organism evidence="3 4">
    <name type="scientific">Symmachiella dynata</name>
    <dbReference type="NCBI Taxonomy" id="2527995"/>
    <lineage>
        <taxon>Bacteria</taxon>
        <taxon>Pseudomonadati</taxon>
        <taxon>Planctomycetota</taxon>
        <taxon>Planctomycetia</taxon>
        <taxon>Planctomycetales</taxon>
        <taxon>Planctomycetaceae</taxon>
        <taxon>Symmachiella</taxon>
    </lineage>
</organism>
<dbReference type="Pfam" id="PF08666">
    <property type="entry name" value="SAF"/>
    <property type="match status" value="1"/>
</dbReference>
<reference evidence="3 4" key="1">
    <citation type="submission" date="2019-02" db="EMBL/GenBank/DDBJ databases">
        <title>Deep-cultivation of Planctomycetes and their phenomic and genomic characterization uncovers novel biology.</title>
        <authorList>
            <person name="Wiegand S."/>
            <person name="Jogler M."/>
            <person name="Boedeker C."/>
            <person name="Pinto D."/>
            <person name="Vollmers J."/>
            <person name="Rivas-Marin E."/>
            <person name="Kohn T."/>
            <person name="Peeters S.H."/>
            <person name="Heuer A."/>
            <person name="Rast P."/>
            <person name="Oberbeckmann S."/>
            <person name="Bunk B."/>
            <person name="Jeske O."/>
            <person name="Meyerdierks A."/>
            <person name="Storesund J.E."/>
            <person name="Kallscheuer N."/>
            <person name="Luecker S."/>
            <person name="Lage O.M."/>
            <person name="Pohl T."/>
            <person name="Merkel B.J."/>
            <person name="Hornburger P."/>
            <person name="Mueller R.-W."/>
            <person name="Bruemmer F."/>
            <person name="Labrenz M."/>
            <person name="Spormann A.M."/>
            <person name="Op den Camp H."/>
            <person name="Overmann J."/>
            <person name="Amann R."/>
            <person name="Jetten M.S.M."/>
            <person name="Mascher T."/>
            <person name="Medema M.H."/>
            <person name="Devos D.P."/>
            <person name="Kaster A.-K."/>
            <person name="Ovreas L."/>
            <person name="Rohde M."/>
            <person name="Galperin M.Y."/>
            <person name="Jogler C."/>
        </authorList>
    </citation>
    <scope>NUCLEOTIDE SEQUENCE [LARGE SCALE GENOMIC DNA]</scope>
    <source>
        <strain evidence="3 4">Mal52</strain>
    </source>
</reference>
<evidence type="ECO:0000313" key="4">
    <source>
        <dbReference type="Proteomes" id="UP000319383"/>
    </source>
</evidence>
<keyword evidence="4" id="KW-1185">Reference proteome</keyword>
<dbReference type="InterPro" id="IPR013974">
    <property type="entry name" value="SAF"/>
</dbReference>
<feature type="region of interest" description="Disordered" evidence="1">
    <location>
        <begin position="296"/>
        <end position="326"/>
    </location>
</feature>
<dbReference type="EMBL" id="CP036276">
    <property type="protein sequence ID" value="QDU44128.1"/>
    <property type="molecule type" value="Genomic_DNA"/>
</dbReference>
<evidence type="ECO:0000256" key="1">
    <source>
        <dbReference type="SAM" id="MobiDB-lite"/>
    </source>
</evidence>
<dbReference type="RefSeq" id="WP_145376482.1">
    <property type="nucleotide sequence ID" value="NZ_CP036276.1"/>
</dbReference>
<dbReference type="PROSITE" id="PS51257">
    <property type="entry name" value="PROKAR_LIPOPROTEIN"/>
    <property type="match status" value="1"/>
</dbReference>
<sequence length="326" mass="36024">MKGKSIVMLAVALGCGLVAMIGVQQVLSGDKKEEAKKTMPVLVALEEISPGIEIEDSMVTFKEMPMDMMPTDAVTSADQYVNRGLRSRAFPGTPIVQAMLGEEGVFSASNEIPIGMRVAAISVTAKTAVAGFVNPHDRVDIQVTYKRRIDGKTLERTKTVLEYIEVFAVDKQRDMVDNESESIYKNISVLVTPEQVNLLRLAEKKGDLNFSLRHKDDDTQEQVADIDDEDFDAKMRALFGEDDIAPENADYVNPELSSEEQDIRNSINEEIVEEPVTEPIPTWTIVIYHDGEKTVEDVPLSDPNAIDNIDVEPTQPQGIEPEPSAT</sequence>
<proteinExistence type="predicted"/>
<name>A0A517ZNT6_9PLAN</name>
<dbReference type="Proteomes" id="UP000319383">
    <property type="component" value="Chromosome"/>
</dbReference>
<dbReference type="AlphaFoldDB" id="A0A517ZNT6"/>
<protein>
    <recommendedName>
        <fullName evidence="2">SAF domain-containing protein</fullName>
    </recommendedName>
</protein>
<dbReference type="CDD" id="cd11614">
    <property type="entry name" value="SAF_CpaB_FlgA_like"/>
    <property type="match status" value="1"/>
</dbReference>
<dbReference type="Pfam" id="PF16976">
    <property type="entry name" value="RcpC"/>
    <property type="match status" value="1"/>
</dbReference>
<dbReference type="InterPro" id="IPR017592">
    <property type="entry name" value="Pilus_assmbl_Flp-typ_CpaB"/>
</dbReference>
<dbReference type="SMART" id="SM00858">
    <property type="entry name" value="SAF"/>
    <property type="match status" value="1"/>
</dbReference>
<dbReference type="InterPro" id="IPR031571">
    <property type="entry name" value="RcpC_dom"/>
</dbReference>
<gene>
    <name evidence="3" type="ORF">Mal52_26060</name>
</gene>
<accession>A0A517ZNT6</accession>
<evidence type="ECO:0000313" key="3">
    <source>
        <dbReference type="EMBL" id="QDU44128.1"/>
    </source>
</evidence>
<dbReference type="KEGG" id="sdyn:Mal52_26060"/>
<evidence type="ECO:0000259" key="2">
    <source>
        <dbReference type="SMART" id="SM00858"/>
    </source>
</evidence>
<dbReference type="NCBIfam" id="TIGR03177">
    <property type="entry name" value="pilus_cpaB"/>
    <property type="match status" value="1"/>
</dbReference>